<evidence type="ECO:0000313" key="1">
    <source>
        <dbReference type="EMBL" id="ABM96903.1"/>
    </source>
</evidence>
<protein>
    <submittedName>
        <fullName evidence="1">Uncharacterized protein</fullName>
    </submittedName>
</protein>
<keyword evidence="1" id="KW-0614">Plasmid</keyword>
<dbReference type="EMBL" id="CP000556">
    <property type="protein sequence ID" value="ABM96903.1"/>
    <property type="molecule type" value="Genomic_DNA"/>
</dbReference>
<geneLocation type="plasmid" evidence="1 2">
    <name>RPME01</name>
</geneLocation>
<dbReference type="AlphaFoldDB" id="A2SMW4"/>
<sequence>MLPFTPDTALPARTDSRQWLRLLHKRLQALAAGAAGFVVVLEDGFDTLSVGAKQDDGTLDPLLVVSVAGGFLMTMSLLGEIAAADTCRLADAEGLARIEEQVVALIGLAGALRAEHAELAR</sequence>
<dbReference type="KEGG" id="mpt:Mpe_B0124"/>
<reference evidence="1 2" key="1">
    <citation type="journal article" date="2007" name="J. Bacteriol.">
        <title>Whole-genome analysis of the methyl tert-butyl ether-degrading beta-proteobacterium Methylibium petroleiphilum PM1.</title>
        <authorList>
            <person name="Kane S.R."/>
            <person name="Chakicherla A.Y."/>
            <person name="Chain P.S.G."/>
            <person name="Schmidt R."/>
            <person name="Shin M.W."/>
            <person name="Legler T.C."/>
            <person name="Scow K.M."/>
            <person name="Larimer F.W."/>
            <person name="Lucas S.M."/>
            <person name="Richardson P.M."/>
            <person name="Hristova K.R."/>
        </authorList>
    </citation>
    <scope>NUCLEOTIDE SEQUENCE [LARGE SCALE GENOMIC DNA]</scope>
    <source>
        <strain evidence="2">ATCC BAA-1232 / LMG 22953 / PM1</strain>
        <plasmid evidence="1 2">RPME01</plasmid>
    </source>
</reference>
<evidence type="ECO:0000313" key="2">
    <source>
        <dbReference type="Proteomes" id="UP000000366"/>
    </source>
</evidence>
<proteinExistence type="predicted"/>
<name>A2SMW4_METPP</name>
<dbReference type="HOGENOM" id="CLU_2035350_0_0_4"/>
<accession>A2SMW4</accession>
<organism evidence="1 2">
    <name type="scientific">Methylibium petroleiphilum (strain ATCC BAA-1232 / LMG 22953 / PM1)</name>
    <dbReference type="NCBI Taxonomy" id="420662"/>
    <lineage>
        <taxon>Bacteria</taxon>
        <taxon>Pseudomonadati</taxon>
        <taxon>Pseudomonadota</taxon>
        <taxon>Betaproteobacteria</taxon>
        <taxon>Burkholderiales</taxon>
        <taxon>Sphaerotilaceae</taxon>
        <taxon>Methylibium</taxon>
    </lineage>
</organism>
<gene>
    <name evidence="1" type="ordered locus">Mpe_B0124</name>
</gene>
<dbReference type="Proteomes" id="UP000000366">
    <property type="component" value="Plasmid RPME01"/>
</dbReference>
<dbReference type="RefSeq" id="WP_011831518.1">
    <property type="nucleotide sequence ID" value="NC_008826.1"/>
</dbReference>
<keyword evidence="2" id="KW-1185">Reference proteome</keyword>